<dbReference type="Pfam" id="PF04392">
    <property type="entry name" value="ABC_sub_bind"/>
    <property type="match status" value="1"/>
</dbReference>
<feature type="chain" id="PRO_5045892105" evidence="1">
    <location>
        <begin position="30"/>
        <end position="331"/>
    </location>
</feature>
<keyword evidence="1" id="KW-0732">Signal</keyword>
<dbReference type="Proteomes" id="UP001623661">
    <property type="component" value="Unassembled WGS sequence"/>
</dbReference>
<protein>
    <submittedName>
        <fullName evidence="2">ABC transporter substrate-binding protein</fullName>
    </submittedName>
</protein>
<dbReference type="PANTHER" id="PTHR35271:SF1">
    <property type="entry name" value="ABC TRANSPORTER, SUBSTRATE-BINDING LIPOPROTEIN"/>
    <property type="match status" value="1"/>
</dbReference>
<dbReference type="RefSeq" id="WP_406763639.1">
    <property type="nucleotide sequence ID" value="NZ_JBJHZY010000001.1"/>
</dbReference>
<keyword evidence="3" id="KW-1185">Reference proteome</keyword>
<comment type="caution">
    <text evidence="2">The sequence shown here is derived from an EMBL/GenBank/DDBJ whole genome shotgun (WGS) entry which is preliminary data.</text>
</comment>
<evidence type="ECO:0000256" key="1">
    <source>
        <dbReference type="SAM" id="SignalP"/>
    </source>
</evidence>
<dbReference type="Gene3D" id="3.40.50.2300">
    <property type="match status" value="2"/>
</dbReference>
<sequence>MKKLKITRVLIIMLLVGAAILTGCSKAGAKVTNSKSNVKIGISQIAEFTALDDNRKGFIKALEDNGYKEGTNLEIDYQNAQGDLTISQTIAKQFASQNKDLIYAIATPSAQGAYNATKKIPILISAVTDPVAAGIVKSLKEPNTNVSGTSDYLPVAKQLDLIKMFIPKAKKIGVLYNTSEINSEVQVNQLKDYGSKNGYEVFSVGVTSTNEINQAIGSLLDKIDVLYVPTDNLVVSAMPMVVKKTLEKKIPVIASESGSVEAGALATQGIDYYKLGYKTGEMAVKVLKGDDISKMPIANADETKIIVNEDTLKSLSLVKPDNKDIVYVKSK</sequence>
<dbReference type="PROSITE" id="PS51257">
    <property type="entry name" value="PROKAR_LIPOPROTEIN"/>
    <property type="match status" value="1"/>
</dbReference>
<dbReference type="InterPro" id="IPR007487">
    <property type="entry name" value="ABC_transpt-TYRBP-like"/>
</dbReference>
<proteinExistence type="predicted"/>
<dbReference type="PANTHER" id="PTHR35271">
    <property type="entry name" value="ABC TRANSPORTER, SUBSTRATE-BINDING LIPOPROTEIN-RELATED"/>
    <property type="match status" value="1"/>
</dbReference>
<dbReference type="EMBL" id="JBJHZY010000001">
    <property type="protein sequence ID" value="MFL0267028.1"/>
    <property type="molecule type" value="Genomic_DNA"/>
</dbReference>
<feature type="signal peptide" evidence="1">
    <location>
        <begin position="1"/>
        <end position="29"/>
    </location>
</feature>
<dbReference type="InterPro" id="IPR028082">
    <property type="entry name" value="Peripla_BP_I"/>
</dbReference>
<evidence type="ECO:0000313" key="3">
    <source>
        <dbReference type="Proteomes" id="UP001623661"/>
    </source>
</evidence>
<accession>A0ABW8TNC9</accession>
<name>A0ABW8TNC9_9CLOT</name>
<dbReference type="CDD" id="cd06325">
    <property type="entry name" value="PBP1_ABC_unchar_transporter"/>
    <property type="match status" value="1"/>
</dbReference>
<evidence type="ECO:0000313" key="2">
    <source>
        <dbReference type="EMBL" id="MFL0267028.1"/>
    </source>
</evidence>
<gene>
    <name evidence="2" type="ORF">ACJDUH_02845</name>
</gene>
<organism evidence="2 3">
    <name type="scientific">Candidatus Clostridium radicumherbarum</name>
    <dbReference type="NCBI Taxonomy" id="3381662"/>
    <lineage>
        <taxon>Bacteria</taxon>
        <taxon>Bacillati</taxon>
        <taxon>Bacillota</taxon>
        <taxon>Clostridia</taxon>
        <taxon>Eubacteriales</taxon>
        <taxon>Clostridiaceae</taxon>
        <taxon>Clostridium</taxon>
    </lineage>
</organism>
<reference evidence="2 3" key="1">
    <citation type="submission" date="2024-11" db="EMBL/GenBank/DDBJ databases">
        <authorList>
            <person name="Heng Y.C."/>
            <person name="Lim A.C.H."/>
            <person name="Lee J.K.Y."/>
            <person name="Kittelmann S."/>
        </authorList>
    </citation>
    <scope>NUCLEOTIDE SEQUENCE [LARGE SCALE GENOMIC DNA]</scope>
    <source>
        <strain evidence="2 3">WILCCON 0202</strain>
    </source>
</reference>
<dbReference type="SUPFAM" id="SSF53822">
    <property type="entry name" value="Periplasmic binding protein-like I"/>
    <property type="match status" value="1"/>
</dbReference>